<dbReference type="FunFam" id="3.40.50.620:FF:000013">
    <property type="entry name" value="Pantothenate synthetase"/>
    <property type="match status" value="1"/>
</dbReference>
<comment type="pathway">
    <text evidence="1 8">Cofactor biosynthesis; (R)-pantothenate biosynthesis; (R)-pantothenate from (R)-pantoate and beta-alanine: step 1/1.</text>
</comment>
<dbReference type="GO" id="GO:0005524">
    <property type="term" value="F:ATP binding"/>
    <property type="evidence" value="ECO:0007669"/>
    <property type="project" value="UniProtKB-KW"/>
</dbReference>
<feature type="active site" description="Proton donor" evidence="8">
    <location>
        <position position="37"/>
    </location>
</feature>
<keyword evidence="3 8" id="KW-0436">Ligase</keyword>
<dbReference type="PANTHER" id="PTHR21299">
    <property type="entry name" value="CYTIDYLATE KINASE/PANTOATE-BETA-ALANINE LIGASE"/>
    <property type="match status" value="1"/>
</dbReference>
<dbReference type="SUPFAM" id="SSF52374">
    <property type="entry name" value="Nucleotidylyl transferase"/>
    <property type="match status" value="1"/>
</dbReference>
<reference evidence="10 11" key="1">
    <citation type="submission" date="2017-10" db="EMBL/GenBank/DDBJ databases">
        <title>Novel microbial diversity and functional potential in the marine mammal oral microbiome.</title>
        <authorList>
            <person name="Dudek N.K."/>
            <person name="Sun C.L."/>
            <person name="Burstein D."/>
            <person name="Kantor R.S."/>
            <person name="Aliaga Goltsman D.S."/>
            <person name="Bik E.M."/>
            <person name="Thomas B.C."/>
            <person name="Banfield J.F."/>
            <person name="Relman D.A."/>
        </authorList>
    </citation>
    <scope>NUCLEOTIDE SEQUENCE [LARGE SCALE GENOMIC DNA]</scope>
    <source>
        <strain evidence="10">DOLJORAL78_49_30</strain>
    </source>
</reference>
<feature type="binding site" evidence="8">
    <location>
        <begin position="186"/>
        <end position="189"/>
    </location>
    <ligand>
        <name>ATP</name>
        <dbReference type="ChEBI" id="CHEBI:30616"/>
    </ligand>
</feature>
<feature type="binding site" evidence="8">
    <location>
        <position position="178"/>
    </location>
    <ligand>
        <name>ATP</name>
        <dbReference type="ChEBI" id="CHEBI:30616"/>
    </ligand>
</feature>
<keyword evidence="4 8" id="KW-0566">Pantothenate biosynthesis</keyword>
<comment type="catalytic activity">
    <reaction evidence="7 8">
        <text>(R)-pantoate + beta-alanine + ATP = (R)-pantothenate + AMP + diphosphate + H(+)</text>
        <dbReference type="Rhea" id="RHEA:10912"/>
        <dbReference type="ChEBI" id="CHEBI:15378"/>
        <dbReference type="ChEBI" id="CHEBI:15980"/>
        <dbReference type="ChEBI" id="CHEBI:29032"/>
        <dbReference type="ChEBI" id="CHEBI:30616"/>
        <dbReference type="ChEBI" id="CHEBI:33019"/>
        <dbReference type="ChEBI" id="CHEBI:57966"/>
        <dbReference type="ChEBI" id="CHEBI:456215"/>
        <dbReference type="EC" id="6.3.2.1"/>
    </reaction>
</comment>
<evidence type="ECO:0000313" key="11">
    <source>
        <dbReference type="Proteomes" id="UP000242733"/>
    </source>
</evidence>
<comment type="subunit">
    <text evidence="8">Homodimer.</text>
</comment>
<feature type="coiled-coil region" evidence="9">
    <location>
        <begin position="194"/>
        <end position="228"/>
    </location>
</feature>
<organism evidence="10 11">
    <name type="scientific">Neptuniibacter caesariensis</name>
    <dbReference type="NCBI Taxonomy" id="207954"/>
    <lineage>
        <taxon>Bacteria</taxon>
        <taxon>Pseudomonadati</taxon>
        <taxon>Pseudomonadota</taxon>
        <taxon>Gammaproteobacteria</taxon>
        <taxon>Oceanospirillales</taxon>
        <taxon>Oceanospirillaceae</taxon>
        <taxon>Neptuniibacter</taxon>
    </lineage>
</organism>
<dbReference type="Proteomes" id="UP000242733">
    <property type="component" value="Unassembled WGS sequence"/>
</dbReference>
<dbReference type="EMBL" id="PDSG01000004">
    <property type="protein sequence ID" value="PIE20791.1"/>
    <property type="molecule type" value="Genomic_DNA"/>
</dbReference>
<feature type="binding site" evidence="8">
    <location>
        <position position="61"/>
    </location>
    <ligand>
        <name>beta-alanine</name>
        <dbReference type="ChEBI" id="CHEBI:57966"/>
    </ligand>
</feature>
<feature type="binding site" evidence="8">
    <location>
        <position position="155"/>
    </location>
    <ligand>
        <name>(R)-pantoate</name>
        <dbReference type="ChEBI" id="CHEBI:15980"/>
    </ligand>
</feature>
<dbReference type="AlphaFoldDB" id="A0A2G6JBJ8"/>
<keyword evidence="5 8" id="KW-0547">Nucleotide-binding</keyword>
<name>A0A2G6JBJ8_NEPCE</name>
<evidence type="ECO:0000256" key="7">
    <source>
        <dbReference type="ARBA" id="ARBA00048258"/>
    </source>
</evidence>
<dbReference type="Gene3D" id="3.40.50.620">
    <property type="entry name" value="HUPs"/>
    <property type="match status" value="1"/>
</dbReference>
<dbReference type="GO" id="GO:0015940">
    <property type="term" value="P:pantothenate biosynthetic process"/>
    <property type="evidence" value="ECO:0007669"/>
    <property type="project" value="UniProtKB-UniRule"/>
</dbReference>
<feature type="binding site" evidence="8">
    <location>
        <begin position="30"/>
        <end position="37"/>
    </location>
    <ligand>
        <name>ATP</name>
        <dbReference type="ChEBI" id="CHEBI:30616"/>
    </ligand>
</feature>
<feature type="binding site" evidence="8">
    <location>
        <position position="61"/>
    </location>
    <ligand>
        <name>(R)-pantoate</name>
        <dbReference type="ChEBI" id="CHEBI:15980"/>
    </ligand>
</feature>
<proteinExistence type="inferred from homology"/>
<dbReference type="PANTHER" id="PTHR21299:SF1">
    <property type="entry name" value="PANTOATE--BETA-ALANINE LIGASE"/>
    <property type="match status" value="1"/>
</dbReference>
<evidence type="ECO:0000256" key="3">
    <source>
        <dbReference type="ARBA" id="ARBA00022598"/>
    </source>
</evidence>
<dbReference type="InterPro" id="IPR014729">
    <property type="entry name" value="Rossmann-like_a/b/a_fold"/>
</dbReference>
<evidence type="ECO:0000313" key="10">
    <source>
        <dbReference type="EMBL" id="PIE20791.1"/>
    </source>
</evidence>
<comment type="similarity">
    <text evidence="2 8">Belongs to the pantothenate synthetase family.</text>
</comment>
<gene>
    <name evidence="8" type="primary">panC</name>
    <name evidence="10" type="ORF">CSA61_01145</name>
</gene>
<dbReference type="HAMAP" id="MF_00158">
    <property type="entry name" value="PanC"/>
    <property type="match status" value="1"/>
</dbReference>
<dbReference type="InterPro" id="IPR003721">
    <property type="entry name" value="Pantoate_ligase"/>
</dbReference>
<keyword evidence="9" id="KW-0175">Coiled coil</keyword>
<comment type="miscellaneous">
    <text evidence="8">The reaction proceeds by a bi uni uni bi ping pong mechanism.</text>
</comment>
<comment type="function">
    <text evidence="8">Catalyzes the condensation of pantoate with beta-alanine in an ATP-dependent reaction via a pantoyl-adenylate intermediate.</text>
</comment>
<evidence type="ECO:0000256" key="5">
    <source>
        <dbReference type="ARBA" id="ARBA00022741"/>
    </source>
</evidence>
<comment type="caution">
    <text evidence="10">The sequence shown here is derived from an EMBL/GenBank/DDBJ whole genome shotgun (WGS) entry which is preliminary data.</text>
</comment>
<dbReference type="InterPro" id="IPR042176">
    <property type="entry name" value="Pantoate_ligase_C"/>
</dbReference>
<dbReference type="Pfam" id="PF02569">
    <property type="entry name" value="Pantoate_ligase"/>
    <property type="match status" value="1"/>
</dbReference>
<feature type="binding site" evidence="8">
    <location>
        <begin position="149"/>
        <end position="152"/>
    </location>
    <ligand>
        <name>ATP</name>
        <dbReference type="ChEBI" id="CHEBI:30616"/>
    </ligand>
</feature>
<evidence type="ECO:0000256" key="2">
    <source>
        <dbReference type="ARBA" id="ARBA00009256"/>
    </source>
</evidence>
<sequence length="282" mass="31174">MITINTVAELRAALNKERLQGKRIGFVPTMGNLHEGHLQLIDQAKANSDVVVSSIFVNPLQFGANEDLGSYPRTLQEDQAKLESRGCDILFAPTDAEVYPHGREAQTQVEVPIISDMYCGASRPGHFRGVATVVTKLFGMVQPDVAIFGEKDFQQLMVIRRMTEDLSLPVEIQGSPIARNDQGLALSSRNGYLSAEELKTAENLNRTLREVAEQIKLGNKQFSALEEQAQCALEAVGFKRDYYVVCRREDLQPATAEDKTLVILAAAYLGPARLIDNIQIDL</sequence>
<evidence type="ECO:0000256" key="8">
    <source>
        <dbReference type="HAMAP-Rule" id="MF_00158"/>
    </source>
</evidence>
<evidence type="ECO:0000256" key="4">
    <source>
        <dbReference type="ARBA" id="ARBA00022655"/>
    </source>
</evidence>
<evidence type="ECO:0000256" key="1">
    <source>
        <dbReference type="ARBA" id="ARBA00004990"/>
    </source>
</evidence>
<dbReference type="CDD" id="cd00560">
    <property type="entry name" value="PanC"/>
    <property type="match status" value="1"/>
</dbReference>
<evidence type="ECO:0000256" key="6">
    <source>
        <dbReference type="ARBA" id="ARBA00022840"/>
    </source>
</evidence>
<accession>A0A2G6JBJ8</accession>
<comment type="subcellular location">
    <subcellularLocation>
        <location evidence="8">Cytoplasm</location>
    </subcellularLocation>
</comment>
<keyword evidence="6 8" id="KW-0067">ATP-binding</keyword>
<dbReference type="Gene3D" id="3.30.1300.10">
    <property type="entry name" value="Pantoate-beta-alanine ligase, C-terminal domain"/>
    <property type="match status" value="1"/>
</dbReference>
<dbReference type="GO" id="GO:0005829">
    <property type="term" value="C:cytosol"/>
    <property type="evidence" value="ECO:0007669"/>
    <property type="project" value="TreeGrafter"/>
</dbReference>
<dbReference type="UniPathway" id="UPA00028">
    <property type="reaction ID" value="UER00005"/>
</dbReference>
<dbReference type="NCBIfam" id="TIGR00018">
    <property type="entry name" value="panC"/>
    <property type="match status" value="1"/>
</dbReference>
<keyword evidence="8" id="KW-0963">Cytoplasm</keyword>
<evidence type="ECO:0000256" key="9">
    <source>
        <dbReference type="SAM" id="Coils"/>
    </source>
</evidence>
<dbReference type="EC" id="6.3.2.1" evidence="8"/>
<protein>
    <recommendedName>
        <fullName evidence="8">Pantothenate synthetase</fullName>
        <shortName evidence="8">PS</shortName>
        <ecNumber evidence="8">6.3.2.1</ecNumber>
    </recommendedName>
    <alternativeName>
        <fullName evidence="8">Pantoate--beta-alanine ligase</fullName>
    </alternativeName>
    <alternativeName>
        <fullName evidence="8">Pantoate-activating enzyme</fullName>
    </alternativeName>
</protein>
<dbReference type="GO" id="GO:0004592">
    <property type="term" value="F:pantoate-beta-alanine ligase activity"/>
    <property type="evidence" value="ECO:0007669"/>
    <property type="project" value="UniProtKB-UniRule"/>
</dbReference>